<accession>A0A4Y2RTW6</accession>
<protein>
    <submittedName>
        <fullName evidence="1">Uncharacterized protein</fullName>
    </submittedName>
</protein>
<sequence length="100" mass="11506">MSTIHAHPRPYTYHLGTDDPQFDLEFGRNGVNEVLNSHSKELTEIREQTLVIMEADTSDTDQRKSNHMLQILTGSLAHSQKKRGYKFWIVDSNQDHVLGQ</sequence>
<reference evidence="1 2" key="1">
    <citation type="journal article" date="2019" name="Sci. Rep.">
        <title>Orb-weaving spider Araneus ventricosus genome elucidates the spidroin gene catalogue.</title>
        <authorList>
            <person name="Kono N."/>
            <person name="Nakamura H."/>
            <person name="Ohtoshi R."/>
            <person name="Moran D.A.P."/>
            <person name="Shinohara A."/>
            <person name="Yoshida Y."/>
            <person name="Fujiwara M."/>
            <person name="Mori M."/>
            <person name="Tomita M."/>
            <person name="Arakawa K."/>
        </authorList>
    </citation>
    <scope>NUCLEOTIDE SEQUENCE [LARGE SCALE GENOMIC DNA]</scope>
</reference>
<name>A0A4Y2RTW6_ARAVE</name>
<gene>
    <name evidence="1" type="ORF">AVEN_7737_1</name>
</gene>
<evidence type="ECO:0000313" key="2">
    <source>
        <dbReference type="Proteomes" id="UP000499080"/>
    </source>
</evidence>
<dbReference type="Proteomes" id="UP000499080">
    <property type="component" value="Unassembled WGS sequence"/>
</dbReference>
<comment type="caution">
    <text evidence="1">The sequence shown here is derived from an EMBL/GenBank/DDBJ whole genome shotgun (WGS) entry which is preliminary data.</text>
</comment>
<dbReference type="EMBL" id="BGPR01018436">
    <property type="protein sequence ID" value="GBN79163.1"/>
    <property type="molecule type" value="Genomic_DNA"/>
</dbReference>
<proteinExistence type="predicted"/>
<evidence type="ECO:0000313" key="1">
    <source>
        <dbReference type="EMBL" id="GBN79163.1"/>
    </source>
</evidence>
<organism evidence="1 2">
    <name type="scientific">Araneus ventricosus</name>
    <name type="common">Orbweaver spider</name>
    <name type="synonym">Epeira ventricosa</name>
    <dbReference type="NCBI Taxonomy" id="182803"/>
    <lineage>
        <taxon>Eukaryota</taxon>
        <taxon>Metazoa</taxon>
        <taxon>Ecdysozoa</taxon>
        <taxon>Arthropoda</taxon>
        <taxon>Chelicerata</taxon>
        <taxon>Arachnida</taxon>
        <taxon>Araneae</taxon>
        <taxon>Araneomorphae</taxon>
        <taxon>Entelegynae</taxon>
        <taxon>Araneoidea</taxon>
        <taxon>Araneidae</taxon>
        <taxon>Araneus</taxon>
    </lineage>
</organism>
<dbReference type="AlphaFoldDB" id="A0A4Y2RTW6"/>
<keyword evidence="2" id="KW-1185">Reference proteome</keyword>